<organism evidence="3 4">
    <name type="scientific">Massilia yuzhufengensis</name>
    <dbReference type="NCBI Taxonomy" id="1164594"/>
    <lineage>
        <taxon>Bacteria</taxon>
        <taxon>Pseudomonadati</taxon>
        <taxon>Pseudomonadota</taxon>
        <taxon>Betaproteobacteria</taxon>
        <taxon>Burkholderiales</taxon>
        <taxon>Oxalobacteraceae</taxon>
        <taxon>Telluria group</taxon>
        <taxon>Massilia</taxon>
    </lineage>
</organism>
<dbReference type="OrthoDB" id="780137at2"/>
<sequence length="659" mass="72916">MQDGAEIVRRVWRAAQLRRLPLWIAGALPWLVIRSAPGLIAWSAFCAWDWSVLRRRVAFGWSAWLDGAVPAMEDSSALLEHAATPVAQLQRRRILERIDASVSGPQLRRITRARITLGAPWLLASLAGAAAVWFSTATPQEVAAVAARVPAAVAAPAAPQLVVRSTPPGYTGVAPVVSAPRDLLVPEQTVMSWCLKEAAAAEETIEVSNGQVLKPGKECARWTATESVFWRWRGNRYTIKVTPDQPPEITITAPTQMVQELSETATSAPMALKVRDDYLVKRATLHMTLARGSGENIRFTDREMPIPASTDPKQRSWAKQWSLAELGMEPGDELYFFVRASDNAARPHTVQSPTYTLRLPAPPEQAEEESAAMPMLVKPQSLRSQRQIIIDTEQLVADMRATKMSEEVVRERSQKIANDQGALRRRYGQFLGEESSLFSDGDDDHDDHGGSEGGNQDILHQYGHAHDEAENATLYDEATKKVLRRALMAMWDAEKALRAITPKIALPPEHKALEAIKELQQADRIYLHKTAFVPPPIKEEKRMSGDMDGTASYRREQGGAEQRVPEDVAVLVQALSSDGPLPALWTRSAHDWVRTRLGDDDQRLSAQKSIQDVADGCIACRPVLRAWLRSAAGSGQVLLQARPTVETPFMRAWREGAKP</sequence>
<feature type="region of interest" description="Disordered" evidence="1">
    <location>
        <begin position="435"/>
        <end position="458"/>
    </location>
</feature>
<proteinExistence type="predicted"/>
<feature type="transmembrane region" description="Helical" evidence="2">
    <location>
        <begin position="20"/>
        <end position="48"/>
    </location>
</feature>
<accession>A0A1I1WFY5</accession>
<keyword evidence="2" id="KW-0812">Transmembrane</keyword>
<evidence type="ECO:0008006" key="5">
    <source>
        <dbReference type="Google" id="ProtNLM"/>
    </source>
</evidence>
<evidence type="ECO:0000313" key="4">
    <source>
        <dbReference type="Proteomes" id="UP000198639"/>
    </source>
</evidence>
<dbReference type="Proteomes" id="UP000198639">
    <property type="component" value="Unassembled WGS sequence"/>
</dbReference>
<gene>
    <name evidence="3" type="ORF">SAMN05216204_1479</name>
</gene>
<keyword evidence="4" id="KW-1185">Reference proteome</keyword>
<dbReference type="EMBL" id="FOLD01000047">
    <property type="protein sequence ID" value="SFD93931.1"/>
    <property type="molecule type" value="Genomic_DNA"/>
</dbReference>
<reference evidence="4" key="1">
    <citation type="submission" date="2016-10" db="EMBL/GenBank/DDBJ databases">
        <authorList>
            <person name="Varghese N."/>
            <person name="Submissions S."/>
        </authorList>
    </citation>
    <scope>NUCLEOTIDE SEQUENCE [LARGE SCALE GENOMIC DNA]</scope>
    <source>
        <strain evidence="4">CGMCC 1.12041</strain>
    </source>
</reference>
<name>A0A1I1WFY5_9BURK</name>
<keyword evidence="2" id="KW-0472">Membrane</keyword>
<dbReference type="RefSeq" id="WP_091877321.1">
    <property type="nucleotide sequence ID" value="NZ_FOLD01000047.1"/>
</dbReference>
<protein>
    <recommendedName>
        <fullName evidence="5">DUF4175 domain-containing protein</fullName>
    </recommendedName>
</protein>
<dbReference type="AlphaFoldDB" id="A0A1I1WFY5"/>
<evidence type="ECO:0000256" key="1">
    <source>
        <dbReference type="SAM" id="MobiDB-lite"/>
    </source>
</evidence>
<dbReference type="STRING" id="1164594.SAMN05216204_1479"/>
<evidence type="ECO:0000256" key="2">
    <source>
        <dbReference type="SAM" id="Phobius"/>
    </source>
</evidence>
<keyword evidence="2" id="KW-1133">Transmembrane helix</keyword>
<evidence type="ECO:0000313" key="3">
    <source>
        <dbReference type="EMBL" id="SFD93931.1"/>
    </source>
</evidence>